<feature type="transmembrane region" description="Helical" evidence="1">
    <location>
        <begin position="23"/>
        <end position="46"/>
    </location>
</feature>
<evidence type="ECO:0000256" key="1">
    <source>
        <dbReference type="SAM" id="Phobius"/>
    </source>
</evidence>
<evidence type="ECO:0008006" key="4">
    <source>
        <dbReference type="Google" id="ProtNLM"/>
    </source>
</evidence>
<keyword evidence="1" id="KW-1133">Transmembrane helix</keyword>
<keyword evidence="1" id="KW-0812">Transmembrane</keyword>
<feature type="non-terminal residue" evidence="2">
    <location>
        <position position="98"/>
    </location>
</feature>
<accession>A0A814AMR8</accession>
<gene>
    <name evidence="2" type="ORF">XAT740_LOCUS8773</name>
</gene>
<dbReference type="AlphaFoldDB" id="A0A814AMR8"/>
<organism evidence="2 3">
    <name type="scientific">Adineta ricciae</name>
    <name type="common">Rotifer</name>
    <dbReference type="NCBI Taxonomy" id="249248"/>
    <lineage>
        <taxon>Eukaryota</taxon>
        <taxon>Metazoa</taxon>
        <taxon>Spiralia</taxon>
        <taxon>Gnathifera</taxon>
        <taxon>Rotifera</taxon>
        <taxon>Eurotatoria</taxon>
        <taxon>Bdelloidea</taxon>
        <taxon>Adinetida</taxon>
        <taxon>Adinetidae</taxon>
        <taxon>Adineta</taxon>
    </lineage>
</organism>
<keyword evidence="1" id="KW-0472">Membrane</keyword>
<name>A0A814AMR8_ADIRI</name>
<evidence type="ECO:0000313" key="2">
    <source>
        <dbReference type="EMBL" id="CAF0915812.1"/>
    </source>
</evidence>
<keyword evidence="3" id="KW-1185">Reference proteome</keyword>
<proteinExistence type="predicted"/>
<reference evidence="2" key="1">
    <citation type="submission" date="2021-02" db="EMBL/GenBank/DDBJ databases">
        <authorList>
            <person name="Nowell W R."/>
        </authorList>
    </citation>
    <scope>NUCLEOTIDE SEQUENCE</scope>
</reference>
<comment type="caution">
    <text evidence="2">The sequence shown here is derived from an EMBL/GenBank/DDBJ whole genome shotgun (WGS) entry which is preliminary data.</text>
</comment>
<feature type="transmembrane region" description="Helical" evidence="1">
    <location>
        <begin position="58"/>
        <end position="76"/>
    </location>
</feature>
<dbReference type="EMBL" id="CAJNOR010000442">
    <property type="protein sequence ID" value="CAF0915812.1"/>
    <property type="molecule type" value="Genomic_DNA"/>
</dbReference>
<evidence type="ECO:0000313" key="3">
    <source>
        <dbReference type="Proteomes" id="UP000663828"/>
    </source>
</evidence>
<dbReference type="Proteomes" id="UP000663828">
    <property type="component" value="Unassembled WGS sequence"/>
</dbReference>
<sequence>MNISNTTAIPNTTNSNSNIFTFMGYYCLLIVILGTIFNLCTFAVLFRSVFRNTQARPMIHYMRAIAIIDFLGLYGWTLDTYFNMIYGFTLKNSYTVAS</sequence>
<protein>
    <recommendedName>
        <fullName evidence="4">G-protein coupled receptors family 1 profile domain-containing protein</fullName>
    </recommendedName>
</protein>